<protein>
    <submittedName>
        <fullName evidence="1">CDK5 regulatory subunit-associated protein 3</fullName>
    </submittedName>
</protein>
<proteinExistence type="predicted"/>
<evidence type="ECO:0000313" key="1">
    <source>
        <dbReference type="EMBL" id="GFT06249.1"/>
    </source>
</evidence>
<sequence>DMDSNCLPVLKYVIEKGNTTTFEWRTGEPPEVVEVTTPVFPLDVDCASTEAADDQVKF</sequence>
<dbReference type="Pfam" id="PF05600">
    <property type="entry name" value="CDK5RAP3"/>
    <property type="match status" value="1"/>
</dbReference>
<dbReference type="AlphaFoldDB" id="A0A8X6TEH1"/>
<gene>
    <name evidence="1" type="primary">Cdk5rap3</name>
    <name evidence="1" type="ORF">NPIL_435951</name>
</gene>
<reference evidence="1" key="1">
    <citation type="submission" date="2020-08" db="EMBL/GenBank/DDBJ databases">
        <title>Multicomponent nature underlies the extraordinary mechanical properties of spider dragline silk.</title>
        <authorList>
            <person name="Kono N."/>
            <person name="Nakamura H."/>
            <person name="Mori M."/>
            <person name="Yoshida Y."/>
            <person name="Ohtoshi R."/>
            <person name="Malay A.D."/>
            <person name="Moran D.A.P."/>
            <person name="Tomita M."/>
            <person name="Numata K."/>
            <person name="Arakawa K."/>
        </authorList>
    </citation>
    <scope>NUCLEOTIDE SEQUENCE</scope>
</reference>
<keyword evidence="2" id="KW-1185">Reference proteome</keyword>
<dbReference type="Proteomes" id="UP000887013">
    <property type="component" value="Unassembled WGS sequence"/>
</dbReference>
<evidence type="ECO:0000313" key="2">
    <source>
        <dbReference type="Proteomes" id="UP000887013"/>
    </source>
</evidence>
<dbReference type="EMBL" id="BMAW01056528">
    <property type="protein sequence ID" value="GFT06249.1"/>
    <property type="molecule type" value="Genomic_DNA"/>
</dbReference>
<dbReference type="InterPro" id="IPR008491">
    <property type="entry name" value="CDK5RAP3"/>
</dbReference>
<organism evidence="1 2">
    <name type="scientific">Nephila pilipes</name>
    <name type="common">Giant wood spider</name>
    <name type="synonym">Nephila maculata</name>
    <dbReference type="NCBI Taxonomy" id="299642"/>
    <lineage>
        <taxon>Eukaryota</taxon>
        <taxon>Metazoa</taxon>
        <taxon>Ecdysozoa</taxon>
        <taxon>Arthropoda</taxon>
        <taxon>Chelicerata</taxon>
        <taxon>Arachnida</taxon>
        <taxon>Araneae</taxon>
        <taxon>Araneomorphae</taxon>
        <taxon>Entelegynae</taxon>
        <taxon>Araneoidea</taxon>
        <taxon>Nephilidae</taxon>
        <taxon>Nephila</taxon>
    </lineage>
</organism>
<comment type="caution">
    <text evidence="1">The sequence shown here is derived from an EMBL/GenBank/DDBJ whole genome shotgun (WGS) entry which is preliminary data.</text>
</comment>
<accession>A0A8X6TEH1</accession>
<feature type="non-terminal residue" evidence="1">
    <location>
        <position position="1"/>
    </location>
</feature>
<name>A0A8X6TEH1_NEPPI</name>